<dbReference type="Gene3D" id="3.40.190.10">
    <property type="entry name" value="Periplasmic binding protein-like II"/>
    <property type="match status" value="2"/>
</dbReference>
<gene>
    <name evidence="7" type="ORF">PCL1606_54770</name>
</gene>
<name>A0A0D5Y7J4_9PSED</name>
<feature type="domain" description="HTH lysR-type" evidence="6">
    <location>
        <begin position="5"/>
        <end position="62"/>
    </location>
</feature>
<dbReference type="KEGG" id="pcz:PCL1606_54770"/>
<comment type="similarity">
    <text evidence="1">Belongs to the LysR transcriptional regulatory family.</text>
</comment>
<dbReference type="Pfam" id="PF00126">
    <property type="entry name" value="HTH_1"/>
    <property type="match status" value="1"/>
</dbReference>
<sequence>MFANLPLTALRAFESASRLLSFKAAAEELSVTPTAISHQIRTLESWLGVPLFERLPRQVRLTECGERLFHSLHGALLDVAQSVDSLRPQRSGANLMLSTTPAFAALWLVPRLGRFYARHPTINLRLDTNCAVIDLHQDASVDLVIRYSLGDYPSLYGLCLFDECFAVYGSPEQVAQARQHTPTLISVRWHNSQLYAHGWQAWCDKAGESWMGEQPVFREYDEEHYALQAAIAGQGLVLASNILVSESVGSGLLVPYRPDVHVDGAGYSALCVPGRERHPPVRAFFQWLREEAEAAGHPLLAAG</sequence>
<dbReference type="AlphaFoldDB" id="A0A0D5Y7J4"/>
<proteinExistence type="inferred from homology"/>
<dbReference type="Gene3D" id="1.10.10.10">
    <property type="entry name" value="Winged helix-like DNA-binding domain superfamily/Winged helix DNA-binding domain"/>
    <property type="match status" value="1"/>
</dbReference>
<keyword evidence="2" id="KW-0805">Transcription regulation</keyword>
<dbReference type="PROSITE" id="PS50931">
    <property type="entry name" value="HTH_LYSR"/>
    <property type="match status" value="1"/>
</dbReference>
<dbReference type="PATRIC" id="fig|587753.10.peg.5469"/>
<evidence type="ECO:0000256" key="2">
    <source>
        <dbReference type="ARBA" id="ARBA00023015"/>
    </source>
</evidence>
<evidence type="ECO:0000256" key="1">
    <source>
        <dbReference type="ARBA" id="ARBA00009437"/>
    </source>
</evidence>
<keyword evidence="3" id="KW-0238">DNA-binding</keyword>
<organism evidence="7 8">
    <name type="scientific">Pseudomonas chlororaphis</name>
    <dbReference type="NCBI Taxonomy" id="587753"/>
    <lineage>
        <taxon>Bacteria</taxon>
        <taxon>Pseudomonadati</taxon>
        <taxon>Pseudomonadota</taxon>
        <taxon>Gammaproteobacteria</taxon>
        <taxon>Pseudomonadales</taxon>
        <taxon>Pseudomonadaceae</taxon>
        <taxon>Pseudomonas</taxon>
    </lineage>
</organism>
<dbReference type="FunFam" id="1.10.10.10:FF:000038">
    <property type="entry name" value="Glycine cleavage system transcriptional activator"/>
    <property type="match status" value="1"/>
</dbReference>
<dbReference type="OrthoDB" id="5526340at2"/>
<evidence type="ECO:0000256" key="4">
    <source>
        <dbReference type="ARBA" id="ARBA00023159"/>
    </source>
</evidence>
<dbReference type="GO" id="GO:0006351">
    <property type="term" value="P:DNA-templated transcription"/>
    <property type="evidence" value="ECO:0007669"/>
    <property type="project" value="TreeGrafter"/>
</dbReference>
<dbReference type="SUPFAM" id="SSF46785">
    <property type="entry name" value="Winged helix' DNA-binding domain"/>
    <property type="match status" value="1"/>
</dbReference>
<protein>
    <submittedName>
        <fullName evidence="7">LysR family transcriptional regulator</fullName>
    </submittedName>
</protein>
<dbReference type="Proteomes" id="UP000032748">
    <property type="component" value="Chromosome"/>
</dbReference>
<dbReference type="InterPro" id="IPR058163">
    <property type="entry name" value="LysR-type_TF_proteobact-type"/>
</dbReference>
<dbReference type="InterPro" id="IPR036390">
    <property type="entry name" value="WH_DNA-bd_sf"/>
</dbReference>
<reference evidence="7 8" key="1">
    <citation type="journal article" date="2015" name="Mol. Plant Microbe Interact.">
        <title>Comparative Genomic Analysis of Pseudomonas chlororaphis PCL1606 Reveals New Insight into Antifungal Compounds Involved in Biocontrol.</title>
        <authorList>
            <person name="Calderon C.E."/>
            <person name="Ramos C."/>
            <person name="de Vicente A."/>
            <person name="Cazorla F.M."/>
        </authorList>
    </citation>
    <scope>NUCLEOTIDE SEQUENCE [LARGE SCALE GENOMIC DNA]</scope>
    <source>
        <strain evidence="7 8">PCL1606</strain>
    </source>
</reference>
<keyword evidence="4" id="KW-0010">Activator</keyword>
<dbReference type="GO" id="GO:0043565">
    <property type="term" value="F:sequence-specific DNA binding"/>
    <property type="evidence" value="ECO:0007669"/>
    <property type="project" value="TreeGrafter"/>
</dbReference>
<dbReference type="PANTHER" id="PTHR30537">
    <property type="entry name" value="HTH-TYPE TRANSCRIPTIONAL REGULATOR"/>
    <property type="match status" value="1"/>
</dbReference>
<keyword evidence="5" id="KW-0804">Transcription</keyword>
<evidence type="ECO:0000256" key="3">
    <source>
        <dbReference type="ARBA" id="ARBA00023125"/>
    </source>
</evidence>
<dbReference type="GO" id="GO:0009891">
    <property type="term" value="P:positive regulation of biosynthetic process"/>
    <property type="evidence" value="ECO:0007669"/>
    <property type="project" value="UniProtKB-ARBA"/>
</dbReference>
<dbReference type="PANTHER" id="PTHR30537:SF26">
    <property type="entry name" value="GLYCINE CLEAVAGE SYSTEM TRANSCRIPTIONAL ACTIVATOR"/>
    <property type="match status" value="1"/>
</dbReference>
<dbReference type="Pfam" id="PF03466">
    <property type="entry name" value="LysR_substrate"/>
    <property type="match status" value="1"/>
</dbReference>
<accession>A0A0D5Y7J4</accession>
<evidence type="ECO:0000313" key="7">
    <source>
        <dbReference type="EMBL" id="AKA26922.1"/>
    </source>
</evidence>
<evidence type="ECO:0000259" key="6">
    <source>
        <dbReference type="PROSITE" id="PS50931"/>
    </source>
</evidence>
<dbReference type="EMBL" id="CP011110">
    <property type="protein sequence ID" value="AKA26922.1"/>
    <property type="molecule type" value="Genomic_DNA"/>
</dbReference>
<evidence type="ECO:0000313" key="8">
    <source>
        <dbReference type="Proteomes" id="UP000032748"/>
    </source>
</evidence>
<dbReference type="GO" id="GO:0003700">
    <property type="term" value="F:DNA-binding transcription factor activity"/>
    <property type="evidence" value="ECO:0007669"/>
    <property type="project" value="InterPro"/>
</dbReference>
<dbReference type="RefSeq" id="WP_045886008.1">
    <property type="nucleotide sequence ID" value="NZ_CP011110.1"/>
</dbReference>
<dbReference type="InterPro" id="IPR000847">
    <property type="entry name" value="LysR_HTH_N"/>
</dbReference>
<dbReference type="InterPro" id="IPR005119">
    <property type="entry name" value="LysR_subst-bd"/>
</dbReference>
<evidence type="ECO:0000256" key="5">
    <source>
        <dbReference type="ARBA" id="ARBA00023163"/>
    </source>
</evidence>
<dbReference type="SUPFAM" id="SSF53850">
    <property type="entry name" value="Periplasmic binding protein-like II"/>
    <property type="match status" value="1"/>
</dbReference>
<dbReference type="InterPro" id="IPR036388">
    <property type="entry name" value="WH-like_DNA-bd_sf"/>
</dbReference>
<dbReference type="PRINTS" id="PR00039">
    <property type="entry name" value="HTHLYSR"/>
</dbReference>